<sequence length="65" mass="7193">MDDVTLKGIGMYLIAILEALVVFIGFMLGKITNGFPIEFAVLVGSLLMSTQILIVLIINKYFKIE</sequence>
<dbReference type="AlphaFoldDB" id="X1CXI7"/>
<name>X1CXI7_9ZZZZ</name>
<dbReference type="EMBL" id="BART01020155">
    <property type="protein sequence ID" value="GAH00775.1"/>
    <property type="molecule type" value="Genomic_DNA"/>
</dbReference>
<feature type="transmembrane region" description="Helical" evidence="1">
    <location>
        <begin position="12"/>
        <end position="31"/>
    </location>
</feature>
<proteinExistence type="predicted"/>
<keyword evidence="1" id="KW-1133">Transmembrane helix</keyword>
<comment type="caution">
    <text evidence="2">The sequence shown here is derived from an EMBL/GenBank/DDBJ whole genome shotgun (WGS) entry which is preliminary data.</text>
</comment>
<organism evidence="2">
    <name type="scientific">marine sediment metagenome</name>
    <dbReference type="NCBI Taxonomy" id="412755"/>
    <lineage>
        <taxon>unclassified sequences</taxon>
        <taxon>metagenomes</taxon>
        <taxon>ecological metagenomes</taxon>
    </lineage>
</organism>
<gene>
    <name evidence="2" type="ORF">S01H4_37506</name>
</gene>
<accession>X1CXI7</accession>
<keyword evidence="1" id="KW-0812">Transmembrane</keyword>
<evidence type="ECO:0000313" key="2">
    <source>
        <dbReference type="EMBL" id="GAH00775.1"/>
    </source>
</evidence>
<keyword evidence="1" id="KW-0472">Membrane</keyword>
<evidence type="ECO:0000256" key="1">
    <source>
        <dbReference type="SAM" id="Phobius"/>
    </source>
</evidence>
<feature type="transmembrane region" description="Helical" evidence="1">
    <location>
        <begin position="37"/>
        <end position="58"/>
    </location>
</feature>
<protein>
    <submittedName>
        <fullName evidence="2">Uncharacterized protein</fullName>
    </submittedName>
</protein>
<reference evidence="2" key="1">
    <citation type="journal article" date="2014" name="Front. Microbiol.">
        <title>High frequency of phylogenetically diverse reductive dehalogenase-homologous genes in deep subseafloor sedimentary metagenomes.</title>
        <authorList>
            <person name="Kawai M."/>
            <person name="Futagami T."/>
            <person name="Toyoda A."/>
            <person name="Takaki Y."/>
            <person name="Nishi S."/>
            <person name="Hori S."/>
            <person name="Arai W."/>
            <person name="Tsubouchi T."/>
            <person name="Morono Y."/>
            <person name="Uchiyama I."/>
            <person name="Ito T."/>
            <person name="Fujiyama A."/>
            <person name="Inagaki F."/>
            <person name="Takami H."/>
        </authorList>
    </citation>
    <scope>NUCLEOTIDE SEQUENCE</scope>
    <source>
        <strain evidence="2">Expedition CK06-06</strain>
    </source>
</reference>